<sequence>MTGPDAADRRVVVVVVPAAGTWAPPGRDPEKWRLAMAEDTYEVIAALDRVDVAVAVAGGDEAAVAELSALTWPGTPTYSVDADRPVLHAVELAGPAAAVVAVSYDVPDLPGLLIGKLFRALSHADIAVTPAEDGTLAAIGVKLPVAPWLTARAPTFDTSLTLLESQKPRRHAVAMGPGWHRLRSNADIARLDPGLEGWHATKSQLRHP</sequence>
<dbReference type="InterPro" id="IPR018641">
    <property type="entry name" value="Trfase_1_rSAM/seldom-assoc"/>
</dbReference>
<evidence type="ECO:0000313" key="1">
    <source>
        <dbReference type="EMBL" id="XBV21124.1"/>
    </source>
</evidence>
<gene>
    <name evidence="1" type="ORF">ABN611_21425</name>
</gene>
<dbReference type="Gene3D" id="3.90.550.10">
    <property type="entry name" value="Spore Coat Polysaccharide Biosynthesis Protein SpsA, Chain A"/>
    <property type="match status" value="1"/>
</dbReference>
<dbReference type="InterPro" id="IPR029044">
    <property type="entry name" value="Nucleotide-diphossugar_trans"/>
</dbReference>
<protein>
    <submittedName>
        <fullName evidence="1">DUF2064 domain-containing protein</fullName>
    </submittedName>
</protein>
<proteinExistence type="predicted"/>
<dbReference type="RefSeq" id="WP_350273987.1">
    <property type="nucleotide sequence ID" value="NZ_CP158165.1"/>
</dbReference>
<name>A0AAU7T3C1_9ACTN</name>
<dbReference type="SUPFAM" id="SSF53448">
    <property type="entry name" value="Nucleotide-diphospho-sugar transferases"/>
    <property type="match status" value="1"/>
</dbReference>
<dbReference type="Pfam" id="PF09837">
    <property type="entry name" value="DUF2064"/>
    <property type="match status" value="1"/>
</dbReference>
<reference evidence="1" key="1">
    <citation type="submission" date="2024-06" db="EMBL/GenBank/DDBJ databases">
        <title>Kribbella sp. strain HUAS MG21 genome sequences.</title>
        <authorList>
            <person name="Mo P."/>
        </authorList>
    </citation>
    <scope>NUCLEOTIDE SEQUENCE</scope>
    <source>
        <strain evidence="1">HUAS MG21</strain>
    </source>
</reference>
<dbReference type="EMBL" id="CP158165">
    <property type="protein sequence ID" value="XBV21124.1"/>
    <property type="molecule type" value="Genomic_DNA"/>
</dbReference>
<organism evidence="1">
    <name type="scientific">Kribbella sp. HUAS MG21</name>
    <dbReference type="NCBI Taxonomy" id="3160966"/>
    <lineage>
        <taxon>Bacteria</taxon>
        <taxon>Bacillati</taxon>
        <taxon>Actinomycetota</taxon>
        <taxon>Actinomycetes</taxon>
        <taxon>Propionibacteriales</taxon>
        <taxon>Kribbellaceae</taxon>
        <taxon>Kribbella</taxon>
    </lineage>
</organism>
<dbReference type="AlphaFoldDB" id="A0AAU7T3C1"/>
<accession>A0AAU7T3C1</accession>